<gene>
    <name evidence="2" type="ORF">GCM10010994_09650</name>
</gene>
<comment type="caution">
    <text evidence="2">The sequence shown here is derived from an EMBL/GenBank/DDBJ whole genome shotgun (WGS) entry which is preliminary data.</text>
</comment>
<protein>
    <recommendedName>
        <fullName evidence="4">Host attachment protein</fullName>
    </recommendedName>
</protein>
<dbReference type="RefSeq" id="WP_188608021.1">
    <property type="nucleotide sequence ID" value="NZ_BMGG01000002.1"/>
</dbReference>
<organism evidence="2 3">
    <name type="scientific">Chelatococcus reniformis</name>
    <dbReference type="NCBI Taxonomy" id="1494448"/>
    <lineage>
        <taxon>Bacteria</taxon>
        <taxon>Pseudomonadati</taxon>
        <taxon>Pseudomonadota</taxon>
        <taxon>Alphaproteobacteria</taxon>
        <taxon>Hyphomicrobiales</taxon>
        <taxon>Chelatococcaceae</taxon>
        <taxon>Chelatococcus</taxon>
    </lineage>
</organism>
<evidence type="ECO:0000256" key="1">
    <source>
        <dbReference type="SAM" id="MobiDB-lite"/>
    </source>
</evidence>
<name>A0A916TYZ6_9HYPH</name>
<dbReference type="EMBL" id="BMGG01000002">
    <property type="protein sequence ID" value="GGC52656.1"/>
    <property type="molecule type" value="Genomic_DNA"/>
</dbReference>
<dbReference type="InterPro" id="IPR019291">
    <property type="entry name" value="Host_attachment_protein"/>
</dbReference>
<dbReference type="Pfam" id="PF10116">
    <property type="entry name" value="Host_attach"/>
    <property type="match status" value="1"/>
</dbReference>
<sequence>MKLRIPHDAWIVVCDGRKALFLRNAGDATYPNLTVECVREAAEKDRTAALGTDRPGRLQNGRGPTSAVEGTDWHTLAEQAFAEETAREIEARHAADSHRGFVLAAPPKTLAVLRAAIGSKLGSAVLAEVDKDLTRHPTHEIERLLTAV</sequence>
<feature type="region of interest" description="Disordered" evidence="1">
    <location>
        <begin position="46"/>
        <end position="69"/>
    </location>
</feature>
<keyword evidence="3" id="KW-1185">Reference proteome</keyword>
<reference evidence="2" key="1">
    <citation type="journal article" date="2014" name="Int. J. Syst. Evol. Microbiol.">
        <title>Complete genome sequence of Corynebacterium casei LMG S-19264T (=DSM 44701T), isolated from a smear-ripened cheese.</title>
        <authorList>
            <consortium name="US DOE Joint Genome Institute (JGI-PGF)"/>
            <person name="Walter F."/>
            <person name="Albersmeier A."/>
            <person name="Kalinowski J."/>
            <person name="Ruckert C."/>
        </authorList>
    </citation>
    <scope>NUCLEOTIDE SEQUENCE</scope>
    <source>
        <strain evidence="2">CGMCC 1.12919</strain>
    </source>
</reference>
<dbReference type="AlphaFoldDB" id="A0A916TYZ6"/>
<evidence type="ECO:0000313" key="2">
    <source>
        <dbReference type="EMBL" id="GGC52656.1"/>
    </source>
</evidence>
<accession>A0A916TYZ6</accession>
<evidence type="ECO:0008006" key="4">
    <source>
        <dbReference type="Google" id="ProtNLM"/>
    </source>
</evidence>
<proteinExistence type="predicted"/>
<dbReference type="Proteomes" id="UP000637002">
    <property type="component" value="Unassembled WGS sequence"/>
</dbReference>
<evidence type="ECO:0000313" key="3">
    <source>
        <dbReference type="Proteomes" id="UP000637002"/>
    </source>
</evidence>
<reference evidence="2" key="2">
    <citation type="submission" date="2020-09" db="EMBL/GenBank/DDBJ databases">
        <authorList>
            <person name="Sun Q."/>
            <person name="Zhou Y."/>
        </authorList>
    </citation>
    <scope>NUCLEOTIDE SEQUENCE</scope>
    <source>
        <strain evidence="2">CGMCC 1.12919</strain>
    </source>
</reference>